<dbReference type="InterPro" id="IPR050332">
    <property type="entry name" value="GPCR_2"/>
</dbReference>
<feature type="transmembrane region" description="Helical" evidence="5">
    <location>
        <begin position="102"/>
        <end position="121"/>
    </location>
</feature>
<dbReference type="EMBL" id="CAJNOQ010032783">
    <property type="protein sequence ID" value="CAF1586931.1"/>
    <property type="molecule type" value="Genomic_DNA"/>
</dbReference>
<gene>
    <name evidence="7" type="ORF">GPM918_LOCUS41483</name>
    <name evidence="8" type="ORF">SRO942_LOCUS42537</name>
</gene>
<dbReference type="OrthoDB" id="6022368at2759"/>
<dbReference type="Proteomes" id="UP000663829">
    <property type="component" value="Unassembled WGS sequence"/>
</dbReference>
<feature type="domain" description="G-protein coupled receptors family 2 profile 2" evidence="6">
    <location>
        <begin position="1"/>
        <end position="138"/>
    </location>
</feature>
<feature type="transmembrane region" description="Helical" evidence="5">
    <location>
        <begin position="65"/>
        <end position="90"/>
    </location>
</feature>
<evidence type="ECO:0000256" key="2">
    <source>
        <dbReference type="ARBA" id="ARBA00022692"/>
    </source>
</evidence>
<dbReference type="GO" id="GO:0017046">
    <property type="term" value="F:peptide hormone binding"/>
    <property type="evidence" value="ECO:0007669"/>
    <property type="project" value="TreeGrafter"/>
</dbReference>
<dbReference type="PRINTS" id="PR00249">
    <property type="entry name" value="GPCRSECRETIN"/>
</dbReference>
<dbReference type="GO" id="GO:0008528">
    <property type="term" value="F:G protein-coupled peptide receptor activity"/>
    <property type="evidence" value="ECO:0007669"/>
    <property type="project" value="TreeGrafter"/>
</dbReference>
<accession>A0A815ZN73</accession>
<evidence type="ECO:0000256" key="4">
    <source>
        <dbReference type="ARBA" id="ARBA00023136"/>
    </source>
</evidence>
<evidence type="ECO:0000313" key="9">
    <source>
        <dbReference type="Proteomes" id="UP000663829"/>
    </source>
</evidence>
<dbReference type="AlphaFoldDB" id="A0A815ZN73"/>
<keyword evidence="4 5" id="KW-0472">Membrane</keyword>
<feature type="transmembrane region" description="Helical" evidence="5">
    <location>
        <begin position="12"/>
        <end position="32"/>
    </location>
</feature>
<dbReference type="Proteomes" id="UP000681722">
    <property type="component" value="Unassembled WGS sequence"/>
</dbReference>
<dbReference type="Gene3D" id="1.20.1070.10">
    <property type="entry name" value="Rhodopsin 7-helix transmembrane proteins"/>
    <property type="match status" value="1"/>
</dbReference>
<dbReference type="InterPro" id="IPR000832">
    <property type="entry name" value="GPCR_2_secretin-like"/>
</dbReference>
<reference evidence="7" key="1">
    <citation type="submission" date="2021-02" db="EMBL/GenBank/DDBJ databases">
        <authorList>
            <person name="Nowell W R."/>
        </authorList>
    </citation>
    <scope>NUCLEOTIDE SEQUENCE</scope>
</reference>
<sequence length="138" mass="16408">RLRQCSRNLLHVNVFFVFLIRSIIQLIAELAMDKGYFPHNVFERIDACNGTNIYYNPDELVDCKLFTIFMNYINSSAAHWLVFCEALYLFRLLRAKAYKDRVRWYIMVGWLAPLVLTVVTYTSRYLTKTDFDSDQSRK</sequence>
<comment type="caution">
    <text evidence="7">The sequence shown here is derived from an EMBL/GenBank/DDBJ whole genome shotgun (WGS) entry which is preliminary data.</text>
</comment>
<name>A0A815ZN73_9BILA</name>
<evidence type="ECO:0000256" key="5">
    <source>
        <dbReference type="SAM" id="Phobius"/>
    </source>
</evidence>
<keyword evidence="9" id="KW-1185">Reference proteome</keyword>
<evidence type="ECO:0000259" key="6">
    <source>
        <dbReference type="PROSITE" id="PS50261"/>
    </source>
</evidence>
<dbReference type="PANTHER" id="PTHR45620:SF1">
    <property type="entry name" value="G-PROTEIN COUPLED RECEPTORS FAMILY 2 PROFILE 2 DOMAIN-CONTAINING PROTEIN"/>
    <property type="match status" value="1"/>
</dbReference>
<proteinExistence type="predicted"/>
<dbReference type="GO" id="GO:0005886">
    <property type="term" value="C:plasma membrane"/>
    <property type="evidence" value="ECO:0007669"/>
    <property type="project" value="TreeGrafter"/>
</dbReference>
<dbReference type="GO" id="GO:0007188">
    <property type="term" value="P:adenylate cyclase-modulating G protein-coupled receptor signaling pathway"/>
    <property type="evidence" value="ECO:0007669"/>
    <property type="project" value="TreeGrafter"/>
</dbReference>
<evidence type="ECO:0000256" key="3">
    <source>
        <dbReference type="ARBA" id="ARBA00022989"/>
    </source>
</evidence>
<organism evidence="7 9">
    <name type="scientific">Didymodactylos carnosus</name>
    <dbReference type="NCBI Taxonomy" id="1234261"/>
    <lineage>
        <taxon>Eukaryota</taxon>
        <taxon>Metazoa</taxon>
        <taxon>Spiralia</taxon>
        <taxon>Gnathifera</taxon>
        <taxon>Rotifera</taxon>
        <taxon>Eurotatoria</taxon>
        <taxon>Bdelloidea</taxon>
        <taxon>Philodinida</taxon>
        <taxon>Philodinidae</taxon>
        <taxon>Didymodactylos</taxon>
    </lineage>
</organism>
<comment type="subcellular location">
    <subcellularLocation>
        <location evidence="1">Membrane</location>
        <topology evidence="1">Multi-pass membrane protein</topology>
    </subcellularLocation>
</comment>
<protein>
    <recommendedName>
        <fullName evidence="6">G-protein coupled receptors family 2 profile 2 domain-containing protein</fullName>
    </recommendedName>
</protein>
<evidence type="ECO:0000313" key="8">
    <source>
        <dbReference type="EMBL" id="CAF4456983.1"/>
    </source>
</evidence>
<dbReference type="EMBL" id="CAJOBC010098846">
    <property type="protein sequence ID" value="CAF4456983.1"/>
    <property type="molecule type" value="Genomic_DNA"/>
</dbReference>
<keyword evidence="2 5" id="KW-0812">Transmembrane</keyword>
<keyword evidence="3 5" id="KW-1133">Transmembrane helix</keyword>
<dbReference type="PROSITE" id="PS50261">
    <property type="entry name" value="G_PROTEIN_RECEP_F2_4"/>
    <property type="match status" value="1"/>
</dbReference>
<feature type="non-terminal residue" evidence="7">
    <location>
        <position position="1"/>
    </location>
</feature>
<evidence type="ECO:0000256" key="1">
    <source>
        <dbReference type="ARBA" id="ARBA00004141"/>
    </source>
</evidence>
<dbReference type="PANTHER" id="PTHR45620">
    <property type="entry name" value="PDF RECEPTOR-LIKE PROTEIN-RELATED"/>
    <property type="match status" value="1"/>
</dbReference>
<dbReference type="Pfam" id="PF00002">
    <property type="entry name" value="7tm_2"/>
    <property type="match status" value="1"/>
</dbReference>
<dbReference type="GO" id="GO:0007166">
    <property type="term" value="P:cell surface receptor signaling pathway"/>
    <property type="evidence" value="ECO:0007669"/>
    <property type="project" value="InterPro"/>
</dbReference>
<dbReference type="InterPro" id="IPR017981">
    <property type="entry name" value="GPCR_2-like_7TM"/>
</dbReference>
<evidence type="ECO:0000313" key="7">
    <source>
        <dbReference type="EMBL" id="CAF1586931.1"/>
    </source>
</evidence>